<evidence type="ECO:0000256" key="6">
    <source>
        <dbReference type="SAM" id="Coils"/>
    </source>
</evidence>
<comment type="caution">
    <text evidence="9">The sequence shown here is derived from an EMBL/GenBank/DDBJ whole genome shotgun (WGS) entry which is preliminary data.</text>
</comment>
<dbReference type="AlphaFoldDB" id="A0A8J2L329"/>
<dbReference type="Pfam" id="PF07106">
    <property type="entry name" value="WHD_TBPIP"/>
    <property type="match status" value="1"/>
</dbReference>
<dbReference type="GO" id="GO:0003690">
    <property type="term" value="F:double-stranded DNA binding"/>
    <property type="evidence" value="ECO:0007669"/>
    <property type="project" value="TreeGrafter"/>
</dbReference>
<dbReference type="EMBL" id="CAJVCH010533515">
    <property type="protein sequence ID" value="CAG7824617.1"/>
    <property type="molecule type" value="Genomic_DNA"/>
</dbReference>
<evidence type="ECO:0000256" key="3">
    <source>
        <dbReference type="ARBA" id="ARBA00023172"/>
    </source>
</evidence>
<keyword evidence="4" id="KW-0539">Nucleus</keyword>
<keyword evidence="3" id="KW-0233">DNA recombination</keyword>
<evidence type="ECO:0008006" key="11">
    <source>
        <dbReference type="Google" id="ProtNLM"/>
    </source>
</evidence>
<dbReference type="GO" id="GO:0000709">
    <property type="term" value="P:meiotic joint molecule formation"/>
    <property type="evidence" value="ECO:0007669"/>
    <property type="project" value="TreeGrafter"/>
</dbReference>
<evidence type="ECO:0000256" key="2">
    <source>
        <dbReference type="ARBA" id="ARBA00023054"/>
    </source>
</evidence>
<protein>
    <recommendedName>
        <fullName evidence="11">Homologous-pairing protein 2 homolog</fullName>
    </recommendedName>
</protein>
<dbReference type="OrthoDB" id="272266at2759"/>
<evidence type="ECO:0000259" key="7">
    <source>
        <dbReference type="Pfam" id="PF07106"/>
    </source>
</evidence>
<dbReference type="InterPro" id="IPR040661">
    <property type="entry name" value="LZ3wCH"/>
</dbReference>
<dbReference type="Pfam" id="PF18517">
    <property type="entry name" value="LZ3wCH"/>
    <property type="match status" value="1"/>
</dbReference>
<dbReference type="GO" id="GO:0000794">
    <property type="term" value="C:condensed nuclear chromosome"/>
    <property type="evidence" value="ECO:0007669"/>
    <property type="project" value="TreeGrafter"/>
</dbReference>
<evidence type="ECO:0000256" key="1">
    <source>
        <dbReference type="ARBA" id="ARBA00004123"/>
    </source>
</evidence>
<dbReference type="Proteomes" id="UP000708208">
    <property type="component" value="Unassembled WGS sequence"/>
</dbReference>
<sequence length="204" mass="23480">MAEKSVLDYLTKQNRPYSLNDIVNNLLNAFGKAVVQKAIDKLVQDGKIQEKVYGKQKVYLVDQSLFKEESPVELQAMDVKIEELEKSVKVSEVGFKEAQAQLKELSSSLTMEEALDQVSGLTKETSDLEAKYKKLSEMTVVVDPKERDTIRKKRELYFKEWRGRKRRCMDMLEAILENYPKSKSCLFEEIGVETDEDVNVCIPK</sequence>
<keyword evidence="10" id="KW-1185">Reference proteome</keyword>
<evidence type="ECO:0000256" key="4">
    <source>
        <dbReference type="ARBA" id="ARBA00023242"/>
    </source>
</evidence>
<evidence type="ECO:0000256" key="5">
    <source>
        <dbReference type="ARBA" id="ARBA00023254"/>
    </source>
</evidence>
<feature type="domain" description="Leucine zipper with capping helix" evidence="8">
    <location>
        <begin position="143"/>
        <end position="198"/>
    </location>
</feature>
<dbReference type="InterPro" id="IPR010776">
    <property type="entry name" value="Hop2_WH_dom"/>
</dbReference>
<keyword evidence="2 6" id="KW-0175">Coiled coil</keyword>
<name>A0A8J2L329_9HEXA</name>
<evidence type="ECO:0000313" key="10">
    <source>
        <dbReference type="Proteomes" id="UP000708208"/>
    </source>
</evidence>
<dbReference type="GO" id="GO:0120231">
    <property type="term" value="C:DNA recombinase auxiliary factor complex"/>
    <property type="evidence" value="ECO:0007669"/>
    <property type="project" value="TreeGrafter"/>
</dbReference>
<comment type="subcellular location">
    <subcellularLocation>
        <location evidence="1">Nucleus</location>
    </subcellularLocation>
</comment>
<dbReference type="PANTHER" id="PTHR15938">
    <property type="entry name" value="TBP-1 INTERACTING PROTEIN"/>
    <property type="match status" value="1"/>
</dbReference>
<proteinExistence type="predicted"/>
<reference evidence="9" key="1">
    <citation type="submission" date="2021-06" db="EMBL/GenBank/DDBJ databases">
        <authorList>
            <person name="Hodson N. C."/>
            <person name="Mongue J. A."/>
            <person name="Jaron S. K."/>
        </authorList>
    </citation>
    <scope>NUCLEOTIDE SEQUENCE</scope>
</reference>
<feature type="domain" description="Homologous-pairing protein 2 winged helix" evidence="7">
    <location>
        <begin position="2"/>
        <end position="61"/>
    </location>
</feature>
<dbReference type="GO" id="GO:0007129">
    <property type="term" value="P:homologous chromosome pairing at meiosis"/>
    <property type="evidence" value="ECO:0007669"/>
    <property type="project" value="TreeGrafter"/>
</dbReference>
<evidence type="ECO:0000259" key="8">
    <source>
        <dbReference type="Pfam" id="PF18517"/>
    </source>
</evidence>
<accession>A0A8J2L329</accession>
<keyword evidence="5" id="KW-0469">Meiosis</keyword>
<dbReference type="GO" id="GO:0010774">
    <property type="term" value="P:meiotic strand invasion involved in reciprocal meiotic recombination"/>
    <property type="evidence" value="ECO:0007669"/>
    <property type="project" value="TreeGrafter"/>
</dbReference>
<dbReference type="GO" id="GO:0120230">
    <property type="term" value="F:recombinase activator activity"/>
    <property type="evidence" value="ECO:0007669"/>
    <property type="project" value="TreeGrafter"/>
</dbReference>
<feature type="coiled-coil region" evidence="6">
    <location>
        <begin position="111"/>
        <end position="138"/>
    </location>
</feature>
<dbReference type="PANTHER" id="PTHR15938:SF0">
    <property type="entry name" value="HOMOLOGOUS-PAIRING PROTEIN 2 HOMOLOG"/>
    <property type="match status" value="1"/>
</dbReference>
<gene>
    <name evidence="9" type="ORF">AFUS01_LOCUS34766</name>
</gene>
<evidence type="ECO:0000313" key="9">
    <source>
        <dbReference type="EMBL" id="CAG7824617.1"/>
    </source>
</evidence>
<organism evidence="9 10">
    <name type="scientific">Allacma fusca</name>
    <dbReference type="NCBI Taxonomy" id="39272"/>
    <lineage>
        <taxon>Eukaryota</taxon>
        <taxon>Metazoa</taxon>
        <taxon>Ecdysozoa</taxon>
        <taxon>Arthropoda</taxon>
        <taxon>Hexapoda</taxon>
        <taxon>Collembola</taxon>
        <taxon>Symphypleona</taxon>
        <taxon>Sminthuridae</taxon>
        <taxon>Allacma</taxon>
    </lineage>
</organism>